<dbReference type="Pfam" id="PF01121">
    <property type="entry name" value="CoaE"/>
    <property type="match status" value="1"/>
</dbReference>
<dbReference type="GO" id="GO:0015937">
    <property type="term" value="P:coenzyme A biosynthetic process"/>
    <property type="evidence" value="ECO:0007669"/>
    <property type="project" value="UniProtKB-UniRule"/>
</dbReference>
<dbReference type="PANTHER" id="PTHR10695:SF46">
    <property type="entry name" value="BIFUNCTIONAL COENZYME A SYNTHASE-RELATED"/>
    <property type="match status" value="1"/>
</dbReference>
<proteinExistence type="inferred from homology"/>
<dbReference type="PANTHER" id="PTHR10695">
    <property type="entry name" value="DEPHOSPHO-COA KINASE-RELATED"/>
    <property type="match status" value="1"/>
</dbReference>
<dbReference type="UniPathway" id="UPA00241">
    <property type="reaction ID" value="UER00356"/>
</dbReference>
<evidence type="ECO:0000313" key="7">
    <source>
        <dbReference type="EMBL" id="AOU98995.1"/>
    </source>
</evidence>
<gene>
    <name evidence="5" type="primary">coaE</name>
    <name evidence="7" type="ORF">BI364_14455</name>
</gene>
<evidence type="ECO:0000256" key="6">
    <source>
        <dbReference type="NCBIfam" id="TIGR00152"/>
    </source>
</evidence>
<comment type="subcellular location">
    <subcellularLocation>
        <location evidence="5">Cytoplasm</location>
    </subcellularLocation>
</comment>
<comment type="similarity">
    <text evidence="1 5">Belongs to the CoaE family.</text>
</comment>
<feature type="binding site" evidence="5">
    <location>
        <begin position="12"/>
        <end position="17"/>
    </location>
    <ligand>
        <name>ATP</name>
        <dbReference type="ChEBI" id="CHEBI:30616"/>
    </ligand>
</feature>
<dbReference type="AlphaFoldDB" id="A0A1D8IRI1"/>
<organism evidence="7 8">
    <name type="scientific">Acidihalobacter yilgarnensis</name>
    <dbReference type="NCBI Taxonomy" id="2819280"/>
    <lineage>
        <taxon>Bacteria</taxon>
        <taxon>Pseudomonadati</taxon>
        <taxon>Pseudomonadota</taxon>
        <taxon>Gammaproteobacteria</taxon>
        <taxon>Chromatiales</taxon>
        <taxon>Ectothiorhodospiraceae</taxon>
        <taxon>Acidihalobacter</taxon>
    </lineage>
</organism>
<dbReference type="EMBL" id="CP017415">
    <property type="protein sequence ID" value="AOU98995.1"/>
    <property type="molecule type" value="Genomic_DNA"/>
</dbReference>
<dbReference type="GO" id="GO:0005524">
    <property type="term" value="F:ATP binding"/>
    <property type="evidence" value="ECO:0007669"/>
    <property type="project" value="UniProtKB-UniRule"/>
</dbReference>
<keyword evidence="5 7" id="KW-0418">Kinase</keyword>
<keyword evidence="4 5" id="KW-0173">Coenzyme A biosynthesis</keyword>
<protein>
    <recommendedName>
        <fullName evidence="5 6">Dephospho-CoA kinase</fullName>
        <ecNumber evidence="5 6">2.7.1.24</ecNumber>
    </recommendedName>
    <alternativeName>
        <fullName evidence="5">Dephosphocoenzyme A kinase</fullName>
    </alternativeName>
</protein>
<dbReference type="GO" id="GO:0005737">
    <property type="term" value="C:cytoplasm"/>
    <property type="evidence" value="ECO:0007669"/>
    <property type="project" value="UniProtKB-SubCell"/>
</dbReference>
<keyword evidence="5" id="KW-0963">Cytoplasm</keyword>
<dbReference type="SUPFAM" id="SSF52540">
    <property type="entry name" value="P-loop containing nucleoside triphosphate hydrolases"/>
    <property type="match status" value="1"/>
</dbReference>
<name>A0A1D8IRI1_9GAMM</name>
<evidence type="ECO:0000256" key="4">
    <source>
        <dbReference type="ARBA" id="ARBA00022993"/>
    </source>
</evidence>
<sequence>MSYRIGLTGGIGCGKSTVAARFAAHGIPIIDSDRIARELVEPGQPALAAITQAFGADLLHADGRLDRRALRLRIFGDAGARSRLEAILHPRIRATMQAASAQTEAPYIMLMIPLLIESGWQDMVDRILVIDCAPETQIRRVMARDKASEPEVRAILAAQASREGRLSAAHDILRNEDADTDTLDARIAELDMRYREAARADRT</sequence>
<evidence type="ECO:0000313" key="8">
    <source>
        <dbReference type="Proteomes" id="UP000095401"/>
    </source>
</evidence>
<dbReference type="Gene3D" id="3.40.50.300">
    <property type="entry name" value="P-loop containing nucleotide triphosphate hydrolases"/>
    <property type="match status" value="1"/>
</dbReference>
<comment type="catalytic activity">
    <reaction evidence="5">
        <text>3'-dephospho-CoA + ATP = ADP + CoA + H(+)</text>
        <dbReference type="Rhea" id="RHEA:18245"/>
        <dbReference type="ChEBI" id="CHEBI:15378"/>
        <dbReference type="ChEBI" id="CHEBI:30616"/>
        <dbReference type="ChEBI" id="CHEBI:57287"/>
        <dbReference type="ChEBI" id="CHEBI:57328"/>
        <dbReference type="ChEBI" id="CHEBI:456216"/>
        <dbReference type="EC" id="2.7.1.24"/>
    </reaction>
</comment>
<keyword evidence="2 5" id="KW-0547">Nucleotide-binding</keyword>
<reference evidence="8" key="1">
    <citation type="submission" date="2016-09" db="EMBL/GenBank/DDBJ databases">
        <title>Acidihalobacter prosperus F5.</title>
        <authorList>
            <person name="Khaleque H.N."/>
            <person name="Ramsay J.P."/>
            <person name="Kaksonen A.H."/>
            <person name="Boxall N.J."/>
            <person name="Watkin E.L.J."/>
        </authorList>
    </citation>
    <scope>NUCLEOTIDE SEQUENCE [LARGE SCALE GENOMIC DNA]</scope>
    <source>
        <strain evidence="8">F5</strain>
    </source>
</reference>
<dbReference type="HAMAP" id="MF_00376">
    <property type="entry name" value="Dephospho_CoA_kinase"/>
    <property type="match status" value="1"/>
</dbReference>
<comment type="function">
    <text evidence="5">Catalyzes the phosphorylation of the 3'-hydroxyl group of dephosphocoenzyme A to form coenzyme A.</text>
</comment>
<dbReference type="PROSITE" id="PS51219">
    <property type="entry name" value="DPCK"/>
    <property type="match status" value="1"/>
</dbReference>
<accession>A0A1D8IRI1</accession>
<evidence type="ECO:0000256" key="1">
    <source>
        <dbReference type="ARBA" id="ARBA00009018"/>
    </source>
</evidence>
<dbReference type="NCBIfam" id="TIGR00152">
    <property type="entry name" value="dephospho-CoA kinase"/>
    <property type="match status" value="1"/>
</dbReference>
<comment type="pathway">
    <text evidence="5">Cofactor biosynthesis; coenzyme A biosynthesis; CoA from (R)-pantothenate: step 5/5.</text>
</comment>
<evidence type="ECO:0000256" key="3">
    <source>
        <dbReference type="ARBA" id="ARBA00022840"/>
    </source>
</evidence>
<dbReference type="EC" id="2.7.1.24" evidence="5 6"/>
<dbReference type="InterPro" id="IPR027417">
    <property type="entry name" value="P-loop_NTPase"/>
</dbReference>
<dbReference type="CDD" id="cd02022">
    <property type="entry name" value="DPCK"/>
    <property type="match status" value="1"/>
</dbReference>
<dbReference type="KEGG" id="aprs:BI364_14455"/>
<dbReference type="Proteomes" id="UP000095401">
    <property type="component" value="Chromosome"/>
</dbReference>
<evidence type="ECO:0000256" key="2">
    <source>
        <dbReference type="ARBA" id="ARBA00022741"/>
    </source>
</evidence>
<evidence type="ECO:0000256" key="5">
    <source>
        <dbReference type="HAMAP-Rule" id="MF_00376"/>
    </source>
</evidence>
<dbReference type="GO" id="GO:0004140">
    <property type="term" value="F:dephospho-CoA kinase activity"/>
    <property type="evidence" value="ECO:0007669"/>
    <property type="project" value="UniProtKB-UniRule"/>
</dbReference>
<dbReference type="InterPro" id="IPR001977">
    <property type="entry name" value="Depp_CoAkinase"/>
</dbReference>
<keyword evidence="5" id="KW-0808">Transferase</keyword>
<keyword evidence="8" id="KW-1185">Reference proteome</keyword>
<dbReference type="RefSeq" id="WP_070079348.1">
    <property type="nucleotide sequence ID" value="NZ_CP017415.1"/>
</dbReference>
<keyword evidence="3 5" id="KW-0067">ATP-binding</keyword>